<keyword evidence="3" id="KW-1185">Reference proteome</keyword>
<evidence type="ECO:0000313" key="2">
    <source>
        <dbReference type="EMBL" id="CAL4099002.1"/>
    </source>
</evidence>
<feature type="compositionally biased region" description="Basic residues" evidence="1">
    <location>
        <begin position="34"/>
        <end position="45"/>
    </location>
</feature>
<organism evidence="2 3">
    <name type="scientific">Meganyctiphanes norvegica</name>
    <name type="common">Northern krill</name>
    <name type="synonym">Thysanopoda norvegica</name>
    <dbReference type="NCBI Taxonomy" id="48144"/>
    <lineage>
        <taxon>Eukaryota</taxon>
        <taxon>Metazoa</taxon>
        <taxon>Ecdysozoa</taxon>
        <taxon>Arthropoda</taxon>
        <taxon>Crustacea</taxon>
        <taxon>Multicrustacea</taxon>
        <taxon>Malacostraca</taxon>
        <taxon>Eumalacostraca</taxon>
        <taxon>Eucarida</taxon>
        <taxon>Euphausiacea</taxon>
        <taxon>Euphausiidae</taxon>
        <taxon>Meganyctiphanes</taxon>
    </lineage>
</organism>
<name>A0AAV2QRX4_MEGNR</name>
<dbReference type="Pfam" id="PF09495">
    <property type="entry name" value="DUF2462"/>
    <property type="match status" value="1"/>
</dbReference>
<reference evidence="2 3" key="1">
    <citation type="submission" date="2024-05" db="EMBL/GenBank/DDBJ databases">
        <authorList>
            <person name="Wallberg A."/>
        </authorList>
    </citation>
    <scope>NUCLEOTIDE SEQUENCE [LARGE SCALE GENOMIC DNA]</scope>
</reference>
<feature type="region of interest" description="Disordered" evidence="1">
    <location>
        <begin position="1"/>
        <end position="54"/>
    </location>
</feature>
<evidence type="ECO:0000313" key="3">
    <source>
        <dbReference type="Proteomes" id="UP001497623"/>
    </source>
</evidence>
<dbReference type="AlphaFoldDB" id="A0AAV2QRX4"/>
<dbReference type="EMBL" id="CAXKWB010010725">
    <property type="protein sequence ID" value="CAL4099002.1"/>
    <property type="molecule type" value="Genomic_DNA"/>
</dbReference>
<accession>A0AAV2QRX4</accession>
<sequence length="113" mass="12483">MPQGTSGSFKNKKALAVPNAGKNKKAQKQDALKKKASQSKPKPAKNHQANQVKRQIQKAINANIELTCKQRASNEFSAFKDIRTGLKVREHLHKSILKNEVIAAGKEVKKGQK</sequence>
<evidence type="ECO:0000256" key="1">
    <source>
        <dbReference type="SAM" id="MobiDB-lite"/>
    </source>
</evidence>
<proteinExistence type="predicted"/>
<protein>
    <submittedName>
        <fullName evidence="2">Uncharacterized protein</fullName>
    </submittedName>
</protein>
<dbReference type="InterPro" id="IPR019034">
    <property type="entry name" value="UPF0390"/>
</dbReference>
<comment type="caution">
    <text evidence="2">The sequence shown here is derived from an EMBL/GenBank/DDBJ whole genome shotgun (WGS) entry which is preliminary data.</text>
</comment>
<dbReference type="Proteomes" id="UP001497623">
    <property type="component" value="Unassembled WGS sequence"/>
</dbReference>
<gene>
    <name evidence="2" type="ORF">MNOR_LOCUS16374</name>
</gene>